<evidence type="ECO:0000256" key="2">
    <source>
        <dbReference type="SAM" id="Phobius"/>
    </source>
</evidence>
<dbReference type="EMBL" id="CP001964">
    <property type="protein sequence ID" value="ADG72937.1"/>
    <property type="molecule type" value="Genomic_DNA"/>
</dbReference>
<evidence type="ECO:0000313" key="3">
    <source>
        <dbReference type="EMBL" id="ADG72937.1"/>
    </source>
</evidence>
<dbReference type="Proteomes" id="UP000000849">
    <property type="component" value="Chromosome"/>
</dbReference>
<name>D5UFH8_CELFN</name>
<keyword evidence="2" id="KW-1133">Transmembrane helix</keyword>
<organism evidence="3 4">
    <name type="scientific">Cellulomonas flavigena (strain ATCC 482 / DSM 20109 / BCRC 11376 / JCM 18109 / NBRC 3775 / NCIMB 8073 / NRS 134)</name>
    <dbReference type="NCBI Taxonomy" id="446466"/>
    <lineage>
        <taxon>Bacteria</taxon>
        <taxon>Bacillati</taxon>
        <taxon>Actinomycetota</taxon>
        <taxon>Actinomycetes</taxon>
        <taxon>Micrococcales</taxon>
        <taxon>Cellulomonadaceae</taxon>
        <taxon>Cellulomonas</taxon>
    </lineage>
</organism>
<dbReference type="eggNOG" id="ENOG502ZG5Q">
    <property type="taxonomic scope" value="Bacteria"/>
</dbReference>
<feature type="compositionally biased region" description="Low complexity" evidence="1">
    <location>
        <begin position="279"/>
        <end position="297"/>
    </location>
</feature>
<proteinExistence type="predicted"/>
<gene>
    <name evidence="3" type="ordered locus">Cfla_0017</name>
</gene>
<dbReference type="AlphaFoldDB" id="D5UFH8"/>
<evidence type="ECO:0000313" key="4">
    <source>
        <dbReference type="Proteomes" id="UP000000849"/>
    </source>
</evidence>
<dbReference type="RefSeq" id="WP_013115271.1">
    <property type="nucleotide sequence ID" value="NC_014151.1"/>
</dbReference>
<evidence type="ECO:0000256" key="1">
    <source>
        <dbReference type="SAM" id="MobiDB-lite"/>
    </source>
</evidence>
<dbReference type="KEGG" id="cfl:Cfla_0017"/>
<accession>D5UFH8</accession>
<reference evidence="3 4" key="1">
    <citation type="journal article" date="2010" name="Stand. Genomic Sci.">
        <title>Complete genome sequence of Cellulomonas flavigena type strain (134).</title>
        <authorList>
            <person name="Abt B."/>
            <person name="Foster B."/>
            <person name="Lapidus A."/>
            <person name="Clum A."/>
            <person name="Sun H."/>
            <person name="Pukall R."/>
            <person name="Lucas S."/>
            <person name="Glavina Del Rio T."/>
            <person name="Nolan M."/>
            <person name="Tice H."/>
            <person name="Cheng J.F."/>
            <person name="Pitluck S."/>
            <person name="Liolios K."/>
            <person name="Ivanova N."/>
            <person name="Mavromatis K."/>
            <person name="Ovchinnikova G."/>
            <person name="Pati A."/>
            <person name="Goodwin L."/>
            <person name="Chen A."/>
            <person name="Palaniappan K."/>
            <person name="Land M."/>
            <person name="Hauser L."/>
            <person name="Chang Y.J."/>
            <person name="Jeffries C.D."/>
            <person name="Rohde M."/>
            <person name="Goker M."/>
            <person name="Woyke T."/>
            <person name="Bristow J."/>
            <person name="Eisen J.A."/>
            <person name="Markowitz V."/>
            <person name="Hugenholtz P."/>
            <person name="Kyrpides N.C."/>
            <person name="Klenk H.P."/>
        </authorList>
    </citation>
    <scope>NUCLEOTIDE SEQUENCE [LARGE SCALE GENOMIC DNA]</scope>
    <source>
        <strain evidence="4">ATCC 482 / DSM 20109 / BCRC 11376 / JCM 18109 / NBRC 3775 / NCIMB 8073 / NRS 134</strain>
    </source>
</reference>
<dbReference type="STRING" id="446466.Cfla_0017"/>
<sequence>MTHRPKIDVDTERLKGQAAELGATLADGAKDAAARAGDAAGHAKDWTAPKVEAFVAWLLPRLDHLYKESVKNAAPRVEEAAKRATPAIDTAHDKLVDELIPKLVTALNEAAVKAGAQVEHAADVAAVTAGKQSKKLAKAAQKAAREAAKAERKHSGAKTFWLVAGVLGAGAALFAWLRGRSTTDPWAEPWEPADGGDSLKARAQTVVGDAADAVGEVAGAAVAKGREAAEAVAHATEELTDKAKHATEELTDKAKEAAEAAQDTARKATRRSATKKPDTPAAGATPEAPESTATTTDGPGTAS</sequence>
<protein>
    <submittedName>
        <fullName evidence="3">Uncharacterized protein</fullName>
    </submittedName>
</protein>
<feature type="compositionally biased region" description="Basic and acidic residues" evidence="1">
    <location>
        <begin position="241"/>
        <end position="258"/>
    </location>
</feature>
<keyword evidence="4" id="KW-1185">Reference proteome</keyword>
<dbReference type="HOGENOM" id="CLU_066003_0_0_11"/>
<keyword evidence="2" id="KW-0472">Membrane</keyword>
<feature type="transmembrane region" description="Helical" evidence="2">
    <location>
        <begin position="159"/>
        <end position="177"/>
    </location>
</feature>
<feature type="region of interest" description="Disordered" evidence="1">
    <location>
        <begin position="241"/>
        <end position="303"/>
    </location>
</feature>
<keyword evidence="2" id="KW-0812">Transmembrane</keyword>